<accession>A0ABN4HNQ7</accession>
<evidence type="ECO:0000256" key="1">
    <source>
        <dbReference type="ARBA" id="ARBA00038420"/>
    </source>
</evidence>
<dbReference type="InterPro" id="IPR011055">
    <property type="entry name" value="Dup_hybrid_motif"/>
</dbReference>
<reference evidence="3 4" key="1">
    <citation type="journal article" date="2015" name="Genome Biol. Evol.">
        <title>Distinctive Genome Reduction Rates Revealed by Genomic Analyses of Two Coxiella-Like Endosymbionts in Ticks.</title>
        <authorList>
            <person name="Gottlieb Y."/>
            <person name="Lalzar I."/>
            <person name="Klasson L."/>
        </authorList>
    </citation>
    <scope>NUCLEOTIDE SEQUENCE [LARGE SCALE GENOMIC DNA]</scope>
    <source>
        <strain evidence="3 4">CRt</strain>
    </source>
</reference>
<dbReference type="EMBL" id="CP011126">
    <property type="protein sequence ID" value="AKQ33255.1"/>
    <property type="molecule type" value="Genomic_DNA"/>
</dbReference>
<gene>
    <name evidence="3" type="ORF">CleRT_02260</name>
</gene>
<dbReference type="Gene3D" id="2.70.70.10">
    <property type="entry name" value="Glucose Permease (Domain IIA)"/>
    <property type="match status" value="1"/>
</dbReference>
<dbReference type="PROSITE" id="PS51782">
    <property type="entry name" value="LYSM"/>
    <property type="match status" value="1"/>
</dbReference>
<protein>
    <submittedName>
        <fullName evidence="3">Peptidoglycan-specific endopeptidase, M23 family</fullName>
    </submittedName>
</protein>
<dbReference type="Gene3D" id="3.10.350.10">
    <property type="entry name" value="LysM domain"/>
    <property type="match status" value="1"/>
</dbReference>
<evidence type="ECO:0000259" key="2">
    <source>
        <dbReference type="PROSITE" id="PS51782"/>
    </source>
</evidence>
<dbReference type="SMART" id="SM00257">
    <property type="entry name" value="LysM"/>
    <property type="match status" value="1"/>
</dbReference>
<dbReference type="InterPro" id="IPR050570">
    <property type="entry name" value="Cell_wall_metabolism_enzyme"/>
</dbReference>
<dbReference type="Proteomes" id="UP000063965">
    <property type="component" value="Chromosome"/>
</dbReference>
<evidence type="ECO:0000313" key="4">
    <source>
        <dbReference type="Proteomes" id="UP000063965"/>
    </source>
</evidence>
<dbReference type="InterPro" id="IPR036779">
    <property type="entry name" value="LysM_dom_sf"/>
</dbReference>
<dbReference type="CDD" id="cd12797">
    <property type="entry name" value="M23_peptidase"/>
    <property type="match status" value="1"/>
</dbReference>
<dbReference type="Pfam" id="PF01551">
    <property type="entry name" value="Peptidase_M23"/>
    <property type="match status" value="1"/>
</dbReference>
<keyword evidence="4" id="KW-1185">Reference proteome</keyword>
<feature type="domain" description="LysM" evidence="2">
    <location>
        <begin position="44"/>
        <end position="88"/>
    </location>
</feature>
<name>A0ABN4HNQ7_9COXI</name>
<dbReference type="PANTHER" id="PTHR21666:SF263">
    <property type="entry name" value="MUREIN HYDROLASE ACTIVATOR NLPD"/>
    <property type="match status" value="1"/>
</dbReference>
<comment type="similarity">
    <text evidence="1">Belongs to the E.coli NlpD/Haemophilus LppB family.</text>
</comment>
<organism evidence="3 4">
    <name type="scientific">Candidatus Coxiella mudrowiae</name>
    <dbReference type="NCBI Taxonomy" id="2054173"/>
    <lineage>
        <taxon>Bacteria</taxon>
        <taxon>Pseudomonadati</taxon>
        <taxon>Pseudomonadota</taxon>
        <taxon>Gammaproteobacteria</taxon>
        <taxon>Legionellales</taxon>
        <taxon>Coxiellaceae</taxon>
        <taxon>Coxiella</taxon>
    </lineage>
</organism>
<dbReference type="CDD" id="cd00118">
    <property type="entry name" value="LysM"/>
    <property type="match status" value="1"/>
</dbReference>
<sequence length="246" mass="27384">MKNKGVKLGLIVVLLLLIVVVGCMKSTDLAPVVNVWLQPDAKSSFYRVKSGDTIYSIAWAFGLDYRVLAAVNNLNPLYSIRPGEVLRMTIIPRGKKIIPPTRLATQTSFSRTPLKYWQPPHIARPVSSWHWPAQGRIIGRYSVRMIGNQGIDIAGRYGEPVRAAADGIVVYSGAGVRGYGNLIIVKHNESYLSAYAFNKRILVKEGRRVRSGQKIAEMGHTDAGCVMLHFEIRRDGKPVNPLRYLS</sequence>
<dbReference type="PROSITE" id="PS51257">
    <property type="entry name" value="PROKAR_LIPOPROTEIN"/>
    <property type="match status" value="1"/>
</dbReference>
<dbReference type="InterPro" id="IPR016047">
    <property type="entry name" value="M23ase_b-sheet_dom"/>
</dbReference>
<evidence type="ECO:0000313" key="3">
    <source>
        <dbReference type="EMBL" id="AKQ33255.1"/>
    </source>
</evidence>
<dbReference type="PANTHER" id="PTHR21666">
    <property type="entry name" value="PEPTIDASE-RELATED"/>
    <property type="match status" value="1"/>
</dbReference>
<dbReference type="InterPro" id="IPR018392">
    <property type="entry name" value="LysM"/>
</dbReference>
<dbReference type="Pfam" id="PF01476">
    <property type="entry name" value="LysM"/>
    <property type="match status" value="1"/>
</dbReference>
<proteinExistence type="inferred from homology"/>
<dbReference type="SUPFAM" id="SSF51261">
    <property type="entry name" value="Duplicated hybrid motif"/>
    <property type="match status" value="1"/>
</dbReference>